<dbReference type="InterPro" id="IPR011856">
    <property type="entry name" value="tRNA_endonuc-like_dom_sf"/>
</dbReference>
<dbReference type="Gene3D" id="1.25.40.10">
    <property type="entry name" value="Tetratricopeptide repeat domain"/>
    <property type="match status" value="5"/>
</dbReference>
<dbReference type="InterPro" id="IPR011335">
    <property type="entry name" value="Restrct_endonuc-II-like"/>
</dbReference>
<evidence type="ECO:0000313" key="7">
    <source>
        <dbReference type="EMBL" id="AGB49497.1"/>
    </source>
</evidence>
<keyword evidence="5" id="KW-1133">Transmembrane helix</keyword>
<protein>
    <submittedName>
        <fullName evidence="7">Putative endonuclease related to Holliday junction resolvase</fullName>
    </submittedName>
</protein>
<feature type="repeat" description="TPR" evidence="3">
    <location>
        <begin position="642"/>
        <end position="675"/>
    </location>
</feature>
<gene>
    <name evidence="7" type="ordered locus">Metho_1272</name>
</gene>
<keyword evidence="5" id="KW-0472">Membrane</keyword>
<reference evidence="8" key="1">
    <citation type="submission" date="2012-02" db="EMBL/GenBank/DDBJ databases">
        <title>Complete sequence of chromosome of Methanomethylovorans hollandica DSM 15978.</title>
        <authorList>
            <person name="Lucas S."/>
            <person name="Copeland A."/>
            <person name="Lapidus A."/>
            <person name="Glavina del Rio T."/>
            <person name="Dalin E."/>
            <person name="Tice H."/>
            <person name="Bruce D."/>
            <person name="Goodwin L."/>
            <person name="Pitluck S."/>
            <person name="Peters L."/>
            <person name="Mikhailova N."/>
            <person name="Held B."/>
            <person name="Kyrpides N."/>
            <person name="Mavromatis K."/>
            <person name="Ivanova N."/>
            <person name="Brettin T."/>
            <person name="Detter J.C."/>
            <person name="Han C."/>
            <person name="Larimer F."/>
            <person name="Land M."/>
            <person name="Hauser L."/>
            <person name="Markowitz V."/>
            <person name="Cheng J.-F."/>
            <person name="Hugenholtz P."/>
            <person name="Woyke T."/>
            <person name="Wu D."/>
            <person name="Spring S."/>
            <person name="Schroeder M."/>
            <person name="Brambilla E."/>
            <person name="Klenk H.-P."/>
            <person name="Eisen J.A."/>
        </authorList>
    </citation>
    <scope>NUCLEOTIDE SEQUENCE [LARGE SCALE GENOMIC DNA]</scope>
    <source>
        <strain evidence="8">DSM 15978 / NBRC 107637 / DMS1</strain>
    </source>
</reference>
<dbReference type="InterPro" id="IPR051685">
    <property type="entry name" value="Ycf3/AcsC/BcsC/TPR_MFPF"/>
</dbReference>
<keyword evidence="8" id="KW-1185">Reference proteome</keyword>
<organism evidence="7 8">
    <name type="scientific">Methanomethylovorans hollandica (strain DSM 15978 / NBRC 107637 / DMS1)</name>
    <dbReference type="NCBI Taxonomy" id="867904"/>
    <lineage>
        <taxon>Archaea</taxon>
        <taxon>Methanobacteriati</taxon>
        <taxon>Methanobacteriota</taxon>
        <taxon>Stenosarchaea group</taxon>
        <taxon>Methanomicrobia</taxon>
        <taxon>Methanosarcinales</taxon>
        <taxon>Methanosarcinaceae</taxon>
        <taxon>Methanomethylovorans</taxon>
    </lineage>
</organism>
<keyword evidence="1" id="KW-0677">Repeat</keyword>
<feature type="repeat" description="TPR" evidence="3">
    <location>
        <begin position="744"/>
        <end position="777"/>
    </location>
</feature>
<evidence type="ECO:0000256" key="3">
    <source>
        <dbReference type="PROSITE-ProRule" id="PRU00339"/>
    </source>
</evidence>
<dbReference type="PANTHER" id="PTHR44943">
    <property type="entry name" value="CELLULOSE SYNTHASE OPERON PROTEIN C"/>
    <property type="match status" value="1"/>
</dbReference>
<dbReference type="OrthoDB" id="115601at2157"/>
<dbReference type="GeneID" id="14407080"/>
<keyword evidence="5" id="KW-0812">Transmembrane</keyword>
<evidence type="ECO:0000256" key="2">
    <source>
        <dbReference type="ARBA" id="ARBA00022803"/>
    </source>
</evidence>
<keyword evidence="7" id="KW-0255">Endonuclease</keyword>
<dbReference type="SUPFAM" id="SSF52980">
    <property type="entry name" value="Restriction endonuclease-like"/>
    <property type="match status" value="1"/>
</dbReference>
<feature type="repeat" description="TPR" evidence="3">
    <location>
        <begin position="846"/>
        <end position="879"/>
    </location>
</feature>
<dbReference type="EMBL" id="CP003362">
    <property type="protein sequence ID" value="AGB49497.1"/>
    <property type="molecule type" value="Genomic_DNA"/>
</dbReference>
<dbReference type="Pfam" id="PF04471">
    <property type="entry name" value="Mrr_cat"/>
    <property type="match status" value="1"/>
</dbReference>
<dbReference type="SUPFAM" id="SSF48452">
    <property type="entry name" value="TPR-like"/>
    <property type="match status" value="3"/>
</dbReference>
<feature type="repeat" description="TPR" evidence="3">
    <location>
        <begin position="812"/>
        <end position="845"/>
    </location>
</feature>
<feature type="repeat" description="TPR" evidence="3">
    <location>
        <begin position="710"/>
        <end position="743"/>
    </location>
</feature>
<dbReference type="KEGG" id="mhz:Metho_1272"/>
<feature type="transmembrane region" description="Helical" evidence="5">
    <location>
        <begin position="57"/>
        <end position="76"/>
    </location>
</feature>
<proteinExistence type="predicted"/>
<evidence type="ECO:0000256" key="4">
    <source>
        <dbReference type="SAM" id="Coils"/>
    </source>
</evidence>
<dbReference type="PROSITE" id="PS50293">
    <property type="entry name" value="TPR_REGION"/>
    <property type="match status" value="6"/>
</dbReference>
<evidence type="ECO:0000256" key="5">
    <source>
        <dbReference type="SAM" id="Phobius"/>
    </source>
</evidence>
<dbReference type="HOGENOM" id="CLU_318489_0_0_2"/>
<keyword evidence="4" id="KW-0175">Coiled coil</keyword>
<feature type="domain" description="Restriction endonuclease type IV Mrr" evidence="6">
    <location>
        <begin position="455"/>
        <end position="561"/>
    </location>
</feature>
<keyword evidence="7" id="KW-0378">Hydrolase</keyword>
<dbReference type="AlphaFoldDB" id="L0KVN3"/>
<dbReference type="InterPro" id="IPR011990">
    <property type="entry name" value="TPR-like_helical_dom_sf"/>
</dbReference>
<dbReference type="GO" id="GO:0009307">
    <property type="term" value="P:DNA restriction-modification system"/>
    <property type="evidence" value="ECO:0007669"/>
    <property type="project" value="InterPro"/>
</dbReference>
<keyword evidence="7" id="KW-0540">Nuclease</keyword>
<keyword evidence="2 3" id="KW-0802">TPR repeat</keyword>
<sequence length="913" mass="104888">MPEEKKYGFKEVDKLSGKEVRLKPIHLLYIIFFSLCYFYISISIIDYFDYIDFYYRILWIMCIYGIILTFIIGGFYKSLAKTVKSKKYAAMMDEKSLLEEKFKNVLDKNPIALEDYIRAFISIYGNEYYKNITSTLEFKRLIYLRKVITYEQFINDSSLREIILLIEENDRLKEKFKQVLNENPDTPIDYLKVFFHIYGSNYLEYLDDFKRLLRLQAKLIFNEADTQKLIDSIEKRHTSMFIDIMFENMLSNNSTPFKHYLGKFMSVYGSNYAENLQIFKGMMFKKNISYIEVENEIPSYFKSIISNKCSFKSIYGFEPAYDFKLIHDFAKKYGTSYSEEDLENLNKLLITKGIKIHNKAILKELVSEASFEYFYGLFTECMKTAPLDEMGYIKQTINLFGNDIDYQLPFLHRYFMERNLTSLDYKNFEEHIKTKIFELNLLSSEKQLSILDVNGMGGYEFEAFVGQLYEKMGYSVEQTPLSNDQGADLIISKYGEKTAVQVKKYTSNVSNSAVQQVVAAKKYYGCSSCSVVTNSYFTKSAIELADANGVKLVDRDELNYLINNKAIKIDQKSASAWNSKGFALTDAGRYEEAIQAYDKAIEINPRSDSAWDSKGWALRSLGRDEEAIQEYDKAIEINPRSASIWNSKGLALSSLGRDEEAIQAFDKVIEIDSKYPHAWDNKGLALSTLGRDEEAIQAYDKAIEIDPKFEGPWSSKGFALSSLGRYEEAIQAYDKAIEINPRSASIWSGKGLALSILGRYEEAIQAYDKVIEINPRSDSAWDSKGLALSSLGRYEEAIQAFDKAIEVNPKSDISWANTGYVLSSLGKYEEAMCAFDKAIEIDSMSEIAWVRMGFALTDAGRYEEAIQAFDVVIEINPKSSVIWHTKGFALRSLGREEEAIQAFDRAKELGYTE</sequence>
<feature type="transmembrane region" description="Helical" evidence="5">
    <location>
        <begin position="27"/>
        <end position="45"/>
    </location>
</feature>
<accession>L0KVN3</accession>
<evidence type="ECO:0000256" key="1">
    <source>
        <dbReference type="ARBA" id="ARBA00022737"/>
    </source>
</evidence>
<dbReference type="GO" id="GO:0004519">
    <property type="term" value="F:endonuclease activity"/>
    <property type="evidence" value="ECO:0007669"/>
    <property type="project" value="UniProtKB-KW"/>
</dbReference>
<dbReference type="Pfam" id="PF13432">
    <property type="entry name" value="TPR_16"/>
    <property type="match status" value="1"/>
</dbReference>
<dbReference type="PROSITE" id="PS50005">
    <property type="entry name" value="TPR"/>
    <property type="match status" value="9"/>
</dbReference>
<feature type="repeat" description="TPR" evidence="3">
    <location>
        <begin position="608"/>
        <end position="641"/>
    </location>
</feature>
<feature type="repeat" description="TPR" evidence="3">
    <location>
        <begin position="676"/>
        <end position="709"/>
    </location>
</feature>
<dbReference type="Pfam" id="PF00515">
    <property type="entry name" value="TPR_1"/>
    <property type="match status" value="2"/>
</dbReference>
<dbReference type="RefSeq" id="WP_015324663.1">
    <property type="nucleotide sequence ID" value="NC_019977.1"/>
</dbReference>
<dbReference type="SMART" id="SM00028">
    <property type="entry name" value="TPR"/>
    <property type="match status" value="10"/>
</dbReference>
<name>L0KVN3_METHD</name>
<dbReference type="Pfam" id="PF13414">
    <property type="entry name" value="TPR_11"/>
    <property type="match status" value="1"/>
</dbReference>
<dbReference type="Proteomes" id="UP000010866">
    <property type="component" value="Chromosome"/>
</dbReference>
<dbReference type="Pfam" id="PF13181">
    <property type="entry name" value="TPR_8"/>
    <property type="match status" value="4"/>
</dbReference>
<dbReference type="InterPro" id="IPR019734">
    <property type="entry name" value="TPR_rpt"/>
</dbReference>
<dbReference type="GO" id="GO:0003677">
    <property type="term" value="F:DNA binding"/>
    <property type="evidence" value="ECO:0007669"/>
    <property type="project" value="InterPro"/>
</dbReference>
<evidence type="ECO:0000259" key="6">
    <source>
        <dbReference type="Pfam" id="PF04471"/>
    </source>
</evidence>
<feature type="coiled-coil region" evidence="4">
    <location>
        <begin position="155"/>
        <end position="182"/>
    </location>
</feature>
<feature type="repeat" description="TPR" evidence="3">
    <location>
        <begin position="574"/>
        <end position="607"/>
    </location>
</feature>
<dbReference type="InterPro" id="IPR007560">
    <property type="entry name" value="Restrct_endonuc_IV_Mrr"/>
</dbReference>
<feature type="repeat" description="TPR" evidence="3">
    <location>
        <begin position="778"/>
        <end position="811"/>
    </location>
</feature>
<evidence type="ECO:0000313" key="8">
    <source>
        <dbReference type="Proteomes" id="UP000010866"/>
    </source>
</evidence>
<dbReference type="PANTHER" id="PTHR44943:SF8">
    <property type="entry name" value="TPR REPEAT-CONTAINING PROTEIN MJ0263"/>
    <property type="match status" value="1"/>
</dbReference>
<dbReference type="Gene3D" id="3.40.1350.10">
    <property type="match status" value="1"/>
</dbReference>